<proteinExistence type="predicted"/>
<gene>
    <name evidence="2" type="ORF">KHX13_09440</name>
</gene>
<dbReference type="EMBL" id="JAGZCZ010000013">
    <property type="protein sequence ID" value="MBS5520513.1"/>
    <property type="molecule type" value="Genomic_DNA"/>
</dbReference>
<evidence type="ECO:0000259" key="1">
    <source>
        <dbReference type="Pfam" id="PF13751"/>
    </source>
</evidence>
<name>A0A943EIM4_9FIRM</name>
<dbReference type="Proteomes" id="UP000754226">
    <property type="component" value="Unassembled WGS sequence"/>
</dbReference>
<dbReference type="InterPro" id="IPR025668">
    <property type="entry name" value="Tnp_DDE_dom"/>
</dbReference>
<organism evidence="2 3">
    <name type="scientific">Acidaminococcus intestini</name>
    <dbReference type="NCBI Taxonomy" id="187327"/>
    <lineage>
        <taxon>Bacteria</taxon>
        <taxon>Bacillati</taxon>
        <taxon>Bacillota</taxon>
        <taxon>Negativicutes</taxon>
        <taxon>Acidaminococcales</taxon>
        <taxon>Acidaminococcaceae</taxon>
        <taxon>Acidaminococcus</taxon>
    </lineage>
</organism>
<dbReference type="Pfam" id="PF13751">
    <property type="entry name" value="DDE_Tnp_1_6"/>
    <property type="match status" value="1"/>
</dbReference>
<comment type="caution">
    <text evidence="2">The sequence shown here is derived from an EMBL/GenBank/DDBJ whole genome shotgun (WGS) entry which is preliminary data.</text>
</comment>
<evidence type="ECO:0000313" key="3">
    <source>
        <dbReference type="Proteomes" id="UP000754226"/>
    </source>
</evidence>
<reference evidence="2" key="1">
    <citation type="submission" date="2021-02" db="EMBL/GenBank/DDBJ databases">
        <title>Infant gut strain persistence is associated with maternal origin, phylogeny, and functional potential including surface adhesion and iron acquisition.</title>
        <authorList>
            <person name="Lou Y.C."/>
        </authorList>
    </citation>
    <scope>NUCLEOTIDE SEQUENCE</scope>
    <source>
        <strain evidence="2">L3_106_000M1_dasL3_106_000M1_concoct_15</strain>
    </source>
</reference>
<protein>
    <submittedName>
        <fullName evidence="2">Transposase</fullName>
    </submittedName>
</protein>
<dbReference type="AlphaFoldDB" id="A0A943EIM4"/>
<evidence type="ECO:0000313" key="2">
    <source>
        <dbReference type="EMBL" id="MBS5520513.1"/>
    </source>
</evidence>
<accession>A0A943EIM4</accession>
<feature type="domain" description="Transposase DDE" evidence="1">
    <location>
        <begin position="69"/>
        <end position="149"/>
    </location>
</feature>
<sequence length="161" mass="19080">MKEINVNKYLSDIPSHKLDRIRYNPVNMLKTVLFGFMDEGYISLQKLEDNCKVNQYLMDGKKPSYRILKKPDNKKLNLNWELTVLHEEVLRNLTDAHKLLLRRDRAIQAKGTFRIMKNDRESKRIVRRGIESMMVEVILVSIIHNLCKYYNKQRRACSKAA</sequence>